<keyword evidence="1" id="KW-1133">Transmembrane helix</keyword>
<dbReference type="Proteomes" id="UP001500280">
    <property type="component" value="Unassembled WGS sequence"/>
</dbReference>
<feature type="transmembrane region" description="Helical" evidence="1">
    <location>
        <begin position="141"/>
        <end position="160"/>
    </location>
</feature>
<feature type="transmembrane region" description="Helical" evidence="1">
    <location>
        <begin position="7"/>
        <end position="28"/>
    </location>
</feature>
<feature type="transmembrane region" description="Helical" evidence="1">
    <location>
        <begin position="250"/>
        <end position="270"/>
    </location>
</feature>
<dbReference type="PANTHER" id="PTHR23542">
    <property type="match status" value="1"/>
</dbReference>
<evidence type="ECO:0000313" key="2">
    <source>
        <dbReference type="EMBL" id="GAA1716510.1"/>
    </source>
</evidence>
<gene>
    <name evidence="2" type="ORF">GCM10009745_76270</name>
</gene>
<evidence type="ECO:0000256" key="1">
    <source>
        <dbReference type="SAM" id="Phobius"/>
    </source>
</evidence>
<feature type="transmembrane region" description="Helical" evidence="1">
    <location>
        <begin position="48"/>
        <end position="68"/>
    </location>
</feature>
<dbReference type="PANTHER" id="PTHR23542:SF1">
    <property type="entry name" value="MAJOR FACILITATOR SUPERFAMILY (MFS) PROFILE DOMAIN-CONTAINING PROTEIN"/>
    <property type="match status" value="1"/>
</dbReference>
<feature type="transmembrane region" description="Helical" evidence="1">
    <location>
        <begin position="301"/>
        <end position="325"/>
    </location>
</feature>
<evidence type="ECO:0000313" key="3">
    <source>
        <dbReference type="Proteomes" id="UP001500280"/>
    </source>
</evidence>
<accession>A0ABP4V325</accession>
<name>A0ABP4V325_9ACTN</name>
<dbReference type="RefSeq" id="WP_344163790.1">
    <property type="nucleotide sequence ID" value="NZ_BAAANF010000027.1"/>
</dbReference>
<feature type="transmembrane region" description="Helical" evidence="1">
    <location>
        <begin position="80"/>
        <end position="100"/>
    </location>
</feature>
<dbReference type="InterPro" id="IPR036259">
    <property type="entry name" value="MFS_trans_sf"/>
</dbReference>
<feature type="transmembrane region" description="Helical" evidence="1">
    <location>
        <begin position="106"/>
        <end position="129"/>
    </location>
</feature>
<keyword evidence="1" id="KW-0472">Membrane</keyword>
<feature type="transmembrane region" description="Helical" evidence="1">
    <location>
        <begin position="166"/>
        <end position="187"/>
    </location>
</feature>
<keyword evidence="1" id="KW-0812">Transmembrane</keyword>
<feature type="transmembrane region" description="Helical" evidence="1">
    <location>
        <begin position="337"/>
        <end position="361"/>
    </location>
</feature>
<reference evidence="3" key="1">
    <citation type="journal article" date="2019" name="Int. J. Syst. Evol. Microbiol.">
        <title>The Global Catalogue of Microorganisms (GCM) 10K type strain sequencing project: providing services to taxonomists for standard genome sequencing and annotation.</title>
        <authorList>
            <consortium name="The Broad Institute Genomics Platform"/>
            <consortium name="The Broad Institute Genome Sequencing Center for Infectious Disease"/>
            <person name="Wu L."/>
            <person name="Ma J."/>
        </authorList>
    </citation>
    <scope>NUCLEOTIDE SEQUENCE [LARGE SCALE GENOMIC DNA]</scope>
    <source>
        <strain evidence="3">JCM 14307</strain>
    </source>
</reference>
<dbReference type="InterPro" id="IPR011701">
    <property type="entry name" value="MFS"/>
</dbReference>
<organism evidence="2 3">
    <name type="scientific">Kribbella yunnanensis</name>
    <dbReference type="NCBI Taxonomy" id="190194"/>
    <lineage>
        <taxon>Bacteria</taxon>
        <taxon>Bacillati</taxon>
        <taxon>Actinomycetota</taxon>
        <taxon>Actinomycetes</taxon>
        <taxon>Propionibacteriales</taxon>
        <taxon>Kribbellaceae</taxon>
        <taxon>Kribbella</taxon>
    </lineage>
</organism>
<dbReference type="Gene3D" id="1.20.1250.20">
    <property type="entry name" value="MFS general substrate transporter like domains"/>
    <property type="match status" value="1"/>
</dbReference>
<dbReference type="Pfam" id="PF07690">
    <property type="entry name" value="MFS_1"/>
    <property type="match status" value="1"/>
</dbReference>
<feature type="transmembrane region" description="Helical" evidence="1">
    <location>
        <begin position="219"/>
        <end position="244"/>
    </location>
</feature>
<protein>
    <submittedName>
        <fullName evidence="2">MFS transporter</fullName>
    </submittedName>
</protein>
<proteinExistence type="predicted"/>
<dbReference type="EMBL" id="BAAANF010000027">
    <property type="protein sequence ID" value="GAA1716510.1"/>
    <property type="molecule type" value="Genomic_DNA"/>
</dbReference>
<comment type="caution">
    <text evidence="2">The sequence shown here is derived from an EMBL/GenBank/DDBJ whole genome shotgun (WGS) entry which is preliminary data.</text>
</comment>
<sequence>MVAGYRAALAIPGVARVVAAVLVCYLLAGMVNLSLLTSATHATASYAIAGAVVAAYAAAVAVSAPIWGRVVDRRGPLWTLAAASTAQATAFIGYITVLVVDAPAPSLIATAAVAGSCTPPASAIAKRIFAKYDDPGSRRALFAISGLFSELVFVVGPLIVGGIVAIAHPTLAVAVTAAVSLAGVWWLRGAPAVRELAAAQAGDPSAEPRRRTGLDAAQLHVLAVVTLGAVAIGALQVSVVAHAAHLGLNPGLFVAGLACGGVLASFTYGARSLPGSLPTQLAVALGLYGVLIVAFGTGPGIVISVVLVLLAGAVTGPADAIEALLIADHTPGHAQSAAFAALTTANWLGFAAGSALAGTAIDRAPLWAATTIAGAAALVAALSLVMRRGPEHSG</sequence>
<keyword evidence="3" id="KW-1185">Reference proteome</keyword>
<dbReference type="SUPFAM" id="SSF103473">
    <property type="entry name" value="MFS general substrate transporter"/>
    <property type="match status" value="1"/>
</dbReference>
<feature type="transmembrane region" description="Helical" evidence="1">
    <location>
        <begin position="367"/>
        <end position="386"/>
    </location>
</feature>